<accession>A0A1Y5TVF7</accession>
<gene>
    <name evidence="1" type="ORF">TRL7639_04509</name>
</gene>
<proteinExistence type="predicted"/>
<dbReference type="AlphaFoldDB" id="A0A1Y5TVF7"/>
<sequence length="48" mass="5432">MGDGGKAPFPLSGSNWTQFVSRAKRFVRDYRPTPRYISNPARLADFSL</sequence>
<evidence type="ECO:0000313" key="1">
    <source>
        <dbReference type="EMBL" id="SLN74210.1"/>
    </source>
</evidence>
<evidence type="ECO:0000313" key="2">
    <source>
        <dbReference type="Proteomes" id="UP000193077"/>
    </source>
</evidence>
<reference evidence="1 2" key="1">
    <citation type="submission" date="2017-03" db="EMBL/GenBank/DDBJ databases">
        <authorList>
            <person name="Afonso C.L."/>
            <person name="Miller P.J."/>
            <person name="Scott M.A."/>
            <person name="Spackman E."/>
            <person name="Goraichik I."/>
            <person name="Dimitrov K.M."/>
            <person name="Suarez D.L."/>
            <person name="Swayne D.E."/>
        </authorList>
    </citation>
    <scope>NUCLEOTIDE SEQUENCE [LARGE SCALE GENOMIC DNA]</scope>
    <source>
        <strain evidence="1 2">CECT 7639</strain>
    </source>
</reference>
<name>A0A1Y5TVF7_9RHOB</name>
<keyword evidence="2" id="KW-1185">Reference proteome</keyword>
<organism evidence="1 2">
    <name type="scientific">Falsiruegeria litorea R37</name>
    <dbReference type="NCBI Taxonomy" id="1200284"/>
    <lineage>
        <taxon>Bacteria</taxon>
        <taxon>Pseudomonadati</taxon>
        <taxon>Pseudomonadota</taxon>
        <taxon>Alphaproteobacteria</taxon>
        <taxon>Rhodobacterales</taxon>
        <taxon>Roseobacteraceae</taxon>
        <taxon>Falsiruegeria</taxon>
    </lineage>
</organism>
<dbReference type="EMBL" id="FWFO01000009">
    <property type="protein sequence ID" value="SLN74210.1"/>
    <property type="molecule type" value="Genomic_DNA"/>
</dbReference>
<dbReference type="Proteomes" id="UP000193077">
    <property type="component" value="Unassembled WGS sequence"/>
</dbReference>
<protein>
    <submittedName>
        <fullName evidence="1">Uncharacterized protein</fullName>
    </submittedName>
</protein>